<evidence type="ECO:0000256" key="1">
    <source>
        <dbReference type="SAM" id="MobiDB-lite"/>
    </source>
</evidence>
<accession>A0A8S9LCS2</accession>
<name>A0A8S9LCS2_BRACR</name>
<dbReference type="PANTHER" id="PTHR31973">
    <property type="entry name" value="POLYPROTEIN, PUTATIVE-RELATED"/>
    <property type="match status" value="1"/>
</dbReference>
<evidence type="ECO:0008006" key="3">
    <source>
        <dbReference type="Google" id="ProtNLM"/>
    </source>
</evidence>
<organism evidence="2">
    <name type="scientific">Brassica cretica</name>
    <name type="common">Mustard</name>
    <dbReference type="NCBI Taxonomy" id="69181"/>
    <lineage>
        <taxon>Eukaryota</taxon>
        <taxon>Viridiplantae</taxon>
        <taxon>Streptophyta</taxon>
        <taxon>Embryophyta</taxon>
        <taxon>Tracheophyta</taxon>
        <taxon>Spermatophyta</taxon>
        <taxon>Magnoliopsida</taxon>
        <taxon>eudicotyledons</taxon>
        <taxon>Gunneridae</taxon>
        <taxon>Pentapetalae</taxon>
        <taxon>rosids</taxon>
        <taxon>malvids</taxon>
        <taxon>Brassicales</taxon>
        <taxon>Brassicaceae</taxon>
        <taxon>Brassiceae</taxon>
        <taxon>Brassica</taxon>
    </lineage>
</organism>
<dbReference type="AlphaFoldDB" id="A0A8S9LCS2"/>
<feature type="region of interest" description="Disordered" evidence="1">
    <location>
        <begin position="139"/>
        <end position="159"/>
    </location>
</feature>
<proteinExistence type="predicted"/>
<evidence type="ECO:0000313" key="2">
    <source>
        <dbReference type="EMBL" id="KAF2603797.1"/>
    </source>
</evidence>
<gene>
    <name evidence="2" type="ORF">F2Q70_00027296</name>
</gene>
<comment type="caution">
    <text evidence="2">The sequence shown here is derived from an EMBL/GenBank/DDBJ whole genome shotgun (WGS) entry which is preliminary data.</text>
</comment>
<protein>
    <recommendedName>
        <fullName evidence="3">Transposase MuDR plant domain-containing protein</fullName>
    </recommendedName>
</protein>
<sequence>MVEGKHMYVGGCYRVIQGRAIKLFHELMNQLPINIYGQRVSFKLPYETIEERRLLANGGANFNRMCEASMWSSTIEIFVECETERAGAKMEENEKNATHDNEPNDTERYEYEREPRPPCDEEARVERNVRDFVDEEVDEFATPVGSDDDQDGNEGDGYLTYNKDKSEVKCASEAEEGEEDCMWRIYCSYEEPLQKWMVEVYVKHHSCSKSGYSRLITQEVIAKLFVDDIRNDPNVKPKETMEDIQKRWKLTTTMDQCRHAKKRALEIIKEEHDQQFSRLRDYRLELLDHN</sequence>
<dbReference type="PANTHER" id="PTHR31973:SF187">
    <property type="entry name" value="MUTATOR TRANSPOSASE MUDRA PROTEIN"/>
    <property type="match status" value="1"/>
</dbReference>
<feature type="region of interest" description="Disordered" evidence="1">
    <location>
        <begin position="89"/>
        <end position="122"/>
    </location>
</feature>
<reference evidence="2" key="1">
    <citation type="submission" date="2019-12" db="EMBL/GenBank/DDBJ databases">
        <title>Genome sequencing and annotation of Brassica cretica.</title>
        <authorList>
            <person name="Studholme D.J."/>
            <person name="Sarris P.F."/>
        </authorList>
    </citation>
    <scope>NUCLEOTIDE SEQUENCE</scope>
    <source>
        <strain evidence="2">PFS-102/07</strain>
        <tissue evidence="2">Leaf</tissue>
    </source>
</reference>
<dbReference type="EMBL" id="QGKY02000094">
    <property type="protein sequence ID" value="KAF2603797.1"/>
    <property type="molecule type" value="Genomic_DNA"/>
</dbReference>